<dbReference type="PANTHER" id="PTHR32096:SF61">
    <property type="entry name" value="WRKY TRANSCRIPTION FACTOR 22"/>
    <property type="match status" value="1"/>
</dbReference>
<evidence type="ECO:0000313" key="10">
    <source>
        <dbReference type="Proteomes" id="UP000743370"/>
    </source>
</evidence>
<reference evidence="9 10" key="1">
    <citation type="submission" date="2020-05" db="EMBL/GenBank/DDBJ databases">
        <title>Vigna angularis (adzuki bean) Var. LongXiaoDou No. 4 denovo assembly.</title>
        <authorList>
            <person name="Xiang H."/>
        </authorList>
    </citation>
    <scope>NUCLEOTIDE SEQUENCE [LARGE SCALE GENOMIC DNA]</scope>
    <source>
        <tissue evidence="9">Leaf</tissue>
    </source>
</reference>
<dbReference type="InterPro" id="IPR003657">
    <property type="entry name" value="WRKY_dom"/>
</dbReference>
<comment type="subcellular location">
    <subcellularLocation>
        <location evidence="1">Nucleus</location>
    </subcellularLocation>
</comment>
<accession>A0A8T0JSV6</accession>
<feature type="compositionally biased region" description="Polar residues" evidence="7">
    <location>
        <begin position="228"/>
        <end position="249"/>
    </location>
</feature>
<feature type="compositionally biased region" description="Polar residues" evidence="7">
    <location>
        <begin position="114"/>
        <end position="129"/>
    </location>
</feature>
<gene>
    <name evidence="9" type="ORF">HKW66_Vig0170660</name>
</gene>
<keyword evidence="5" id="KW-0539">Nucleus</keyword>
<keyword evidence="4" id="KW-0804">Transcription</keyword>
<dbReference type="GO" id="GO:0000976">
    <property type="term" value="F:transcription cis-regulatory region binding"/>
    <property type="evidence" value="ECO:0007669"/>
    <property type="project" value="TreeGrafter"/>
</dbReference>
<evidence type="ECO:0000256" key="2">
    <source>
        <dbReference type="ARBA" id="ARBA00023015"/>
    </source>
</evidence>
<feature type="compositionally biased region" description="Low complexity" evidence="7">
    <location>
        <begin position="96"/>
        <end position="113"/>
    </location>
</feature>
<dbReference type="SUPFAM" id="SSF118290">
    <property type="entry name" value="WRKY DNA-binding domain"/>
    <property type="match status" value="1"/>
</dbReference>
<dbReference type="InterPro" id="IPR036576">
    <property type="entry name" value="WRKY_dom_sf"/>
</dbReference>
<feature type="region of interest" description="Disordered" evidence="7">
    <location>
        <begin position="96"/>
        <end position="139"/>
    </location>
</feature>
<dbReference type="GO" id="GO:0003700">
    <property type="term" value="F:DNA-binding transcription factor activity"/>
    <property type="evidence" value="ECO:0007669"/>
    <property type="project" value="InterPro"/>
</dbReference>
<evidence type="ECO:0000256" key="3">
    <source>
        <dbReference type="ARBA" id="ARBA00023125"/>
    </source>
</evidence>
<organism evidence="9 10">
    <name type="scientific">Phaseolus angularis</name>
    <name type="common">Azuki bean</name>
    <name type="synonym">Vigna angularis</name>
    <dbReference type="NCBI Taxonomy" id="3914"/>
    <lineage>
        <taxon>Eukaryota</taxon>
        <taxon>Viridiplantae</taxon>
        <taxon>Streptophyta</taxon>
        <taxon>Embryophyta</taxon>
        <taxon>Tracheophyta</taxon>
        <taxon>Spermatophyta</taxon>
        <taxon>Magnoliopsida</taxon>
        <taxon>eudicotyledons</taxon>
        <taxon>Gunneridae</taxon>
        <taxon>Pentapetalae</taxon>
        <taxon>rosids</taxon>
        <taxon>fabids</taxon>
        <taxon>Fabales</taxon>
        <taxon>Fabaceae</taxon>
        <taxon>Papilionoideae</taxon>
        <taxon>50 kb inversion clade</taxon>
        <taxon>NPAAA clade</taxon>
        <taxon>indigoferoid/millettioid clade</taxon>
        <taxon>Phaseoleae</taxon>
        <taxon>Vigna</taxon>
    </lineage>
</organism>
<dbReference type="Proteomes" id="UP000743370">
    <property type="component" value="Unassembled WGS sequence"/>
</dbReference>
<comment type="caution">
    <text evidence="9">The sequence shown here is derived from an EMBL/GenBank/DDBJ whole genome shotgun (WGS) entry which is preliminary data.</text>
</comment>
<keyword evidence="2" id="KW-0805">Transcription regulation</keyword>
<dbReference type="InterPro" id="IPR007789">
    <property type="entry name" value="DUF688"/>
</dbReference>
<feature type="domain" description="WRKY" evidence="8">
    <location>
        <begin position="145"/>
        <end position="211"/>
    </location>
</feature>
<feature type="region of interest" description="Disordered" evidence="7">
    <location>
        <begin position="203"/>
        <end position="251"/>
    </location>
</feature>
<evidence type="ECO:0000259" key="8">
    <source>
        <dbReference type="PROSITE" id="PS50811"/>
    </source>
</evidence>
<dbReference type="PANTHER" id="PTHR32096">
    <property type="entry name" value="WRKY TRANSCRIPTION FACTOR 30-RELATED-RELATED"/>
    <property type="match status" value="1"/>
</dbReference>
<evidence type="ECO:0000256" key="4">
    <source>
        <dbReference type="ARBA" id="ARBA00023163"/>
    </source>
</evidence>
<dbReference type="FunFam" id="2.20.25.80:FF:000007">
    <property type="entry name" value="WRKY transcription factor 22"/>
    <property type="match status" value="1"/>
</dbReference>
<dbReference type="EMBL" id="JABFOF010000009">
    <property type="protein sequence ID" value="KAG2380287.1"/>
    <property type="molecule type" value="Genomic_DNA"/>
</dbReference>
<dbReference type="Pfam" id="PF03106">
    <property type="entry name" value="WRKY"/>
    <property type="match status" value="1"/>
</dbReference>
<evidence type="ECO:0000313" key="9">
    <source>
        <dbReference type="EMBL" id="KAG2380287.1"/>
    </source>
</evidence>
<dbReference type="AlphaFoldDB" id="A0A8T0JSV6"/>
<dbReference type="InterPro" id="IPR044810">
    <property type="entry name" value="WRKY_plant"/>
</dbReference>
<dbReference type="PROSITE" id="PS50811">
    <property type="entry name" value="WRKY"/>
    <property type="match status" value="1"/>
</dbReference>
<name>A0A8T0JSV6_PHAAN</name>
<proteinExistence type="inferred from homology"/>
<evidence type="ECO:0000256" key="5">
    <source>
        <dbReference type="ARBA" id="ARBA00023242"/>
    </source>
</evidence>
<dbReference type="SMART" id="SM00774">
    <property type="entry name" value="WRKY"/>
    <property type="match status" value="1"/>
</dbReference>
<sequence length="497" mass="54225">MEPDWDLHAVVRSCTTTSSAAAAAATTVSTTSSGFGASVPPSTPRSFFSVYNPAVQGGQVVSPLENPYGTRPSIEELHELCKPFFIKPQPHTFQPSSPLSSFSYSSVSKSPCSQQEQKQPPQPGSASTPKQKRRKNQVKKVCDVAAENLSSDIWAWRKYGQKPIKGSPYPRGYYRCSSSKGCLARKQVERNKSDPTMFIVTYTGEHDHPAPTHKSSLAGSTRYKPQTGGDTTTTKPVSPATSSEVAQHSTKSECIEEELEDLMKDDEEANEFDSTETVVSDDFFEGLEELTGSAIDPFTATSSIYRWSLANNATTAAGEEESEDEGDGNEYDNSSNIAAKGCGLLRILHIRNSLCLMNPVVAMKMKNQVSLPSASEVVKPNKTSHIRSFSPIPAIKKAWDAIHRNKSSSWAPSPDKQEGKKKLASVSNRFTYSGELLSGRLSPFRHSRVAAIVISPSRRPQSPFCGVKLLGDSREAENYKFGKVKFHIGVLGNVQDV</sequence>
<evidence type="ECO:0000256" key="6">
    <source>
        <dbReference type="ARBA" id="ARBA00060761"/>
    </source>
</evidence>
<dbReference type="GO" id="GO:0005634">
    <property type="term" value="C:nucleus"/>
    <property type="evidence" value="ECO:0007669"/>
    <property type="project" value="UniProtKB-SubCell"/>
</dbReference>
<evidence type="ECO:0000256" key="1">
    <source>
        <dbReference type="ARBA" id="ARBA00004123"/>
    </source>
</evidence>
<keyword evidence="3 9" id="KW-0238">DNA-binding</keyword>
<protein>
    <submittedName>
        <fullName evidence="9">WRKY transcription factor 22 WRKY DNA-binding protein</fullName>
    </submittedName>
</protein>
<evidence type="ECO:0000256" key="7">
    <source>
        <dbReference type="SAM" id="MobiDB-lite"/>
    </source>
</evidence>
<dbReference type="Pfam" id="PF05097">
    <property type="entry name" value="DUF688"/>
    <property type="match status" value="1"/>
</dbReference>
<comment type="similarity">
    <text evidence="6">Belongs to the WRKY group II-e family.</text>
</comment>
<dbReference type="Gene3D" id="2.20.25.80">
    <property type="entry name" value="WRKY domain"/>
    <property type="match status" value="1"/>
</dbReference>